<sequence>MEMYWCRTTPPNVGDALNTWLWPKLVPRLSTLDVAGTLYGIGSVLDERLNSPGPKYILGSGTRSKEHGISPQTDLRVFSVRGPLTAAALGISPKLGIIDPASMVARLYRINNPQRYEIGIVPYFSAPHDLWSIMAERLGYQLVSPCLNVEAFLENLSRCKFVIAEAMHGAILADSLRIPWRAIRANSVELEGGTNTFKWTDWCRSVELPFSPVALPPLWNNAKAKPRGEFRSKLKMYWIERKLRSISSENAWLLSSDSVLNDRLDRLQDAVSTFERVVDA</sequence>
<feature type="domain" description="Polysaccharide pyruvyl transferase" evidence="1">
    <location>
        <begin position="109"/>
        <end position="184"/>
    </location>
</feature>
<dbReference type="HOGENOM" id="CLU_064297_0_0_4"/>
<dbReference type="AlphaFoldDB" id="Q5P2B0"/>
<evidence type="ECO:0000259" key="1">
    <source>
        <dbReference type="Pfam" id="PF04230"/>
    </source>
</evidence>
<proteinExistence type="predicted"/>
<dbReference type="Pfam" id="PF04230">
    <property type="entry name" value="PS_pyruv_trans"/>
    <property type="match status" value="1"/>
</dbReference>
<accession>Q5P2B0</accession>
<dbReference type="EMBL" id="CR555306">
    <property type="protein sequence ID" value="CAI08554.1"/>
    <property type="molecule type" value="Genomic_DNA"/>
</dbReference>
<name>Q5P2B0_AROAE</name>
<dbReference type="STRING" id="76114.ebA4294"/>
<protein>
    <submittedName>
        <fullName evidence="2">Succinoglycan biosynthesis protein</fullName>
    </submittedName>
</protein>
<evidence type="ECO:0000313" key="3">
    <source>
        <dbReference type="Proteomes" id="UP000006552"/>
    </source>
</evidence>
<dbReference type="InterPro" id="IPR007345">
    <property type="entry name" value="Polysacch_pyruvyl_Trfase"/>
</dbReference>
<dbReference type="eggNOG" id="COG2327">
    <property type="taxonomic scope" value="Bacteria"/>
</dbReference>
<evidence type="ECO:0000313" key="2">
    <source>
        <dbReference type="EMBL" id="CAI08554.1"/>
    </source>
</evidence>
<keyword evidence="3" id="KW-1185">Reference proteome</keyword>
<dbReference type="Proteomes" id="UP000006552">
    <property type="component" value="Chromosome"/>
</dbReference>
<gene>
    <name evidence="2" type="primary">exoV</name>
    <name evidence="2" type="ORF">ebA4294</name>
</gene>
<organism evidence="2 3">
    <name type="scientific">Aromatoleum aromaticum (strain DSM 19018 / LMG 30748 / EbN1)</name>
    <name type="common">Azoarcus sp. (strain EbN1)</name>
    <dbReference type="NCBI Taxonomy" id="76114"/>
    <lineage>
        <taxon>Bacteria</taxon>
        <taxon>Pseudomonadati</taxon>
        <taxon>Pseudomonadota</taxon>
        <taxon>Betaproteobacteria</taxon>
        <taxon>Rhodocyclales</taxon>
        <taxon>Rhodocyclaceae</taxon>
        <taxon>Aromatoleum</taxon>
    </lineage>
</organism>
<dbReference type="OrthoDB" id="9803627at2"/>
<dbReference type="RefSeq" id="WP_011238240.1">
    <property type="nucleotide sequence ID" value="NC_006513.1"/>
</dbReference>
<dbReference type="KEGG" id="eba:ebA4294"/>
<reference evidence="2 3" key="1">
    <citation type="journal article" date="2005" name="Arch. Microbiol.">
        <title>The genome sequence of an anaerobic aromatic-degrading denitrifying bacterium, strain EbN1.</title>
        <authorList>
            <person name="Rabus R."/>
            <person name="Kube M."/>
            <person name="Heider J."/>
            <person name="Beck A."/>
            <person name="Heitmann K."/>
            <person name="Widdel F."/>
            <person name="Reinhardt R."/>
        </authorList>
    </citation>
    <scope>NUCLEOTIDE SEQUENCE [LARGE SCALE GENOMIC DNA]</scope>
    <source>
        <strain evidence="2 3">EbN1</strain>
    </source>
</reference>